<proteinExistence type="inferred from homology"/>
<evidence type="ECO:0000256" key="2">
    <source>
        <dbReference type="ARBA" id="ARBA00022679"/>
    </source>
</evidence>
<reference evidence="5" key="1">
    <citation type="submission" date="2021-11" db="EMBL/GenBank/DDBJ databases">
        <authorList>
            <person name="Islam A."/>
            <person name="Islam S."/>
            <person name="Flora M.S."/>
            <person name="Rahman M."/>
            <person name="Ziaur R.M."/>
            <person name="Epstein J.H."/>
            <person name="Hassan M."/>
            <person name="Klassen M."/>
            <person name="Woodard K."/>
            <person name="Webb A."/>
            <person name="Webby R.J."/>
            <person name="El Zowalaty M.E."/>
        </authorList>
    </citation>
    <scope>NUCLEOTIDE SEQUENCE</scope>
    <source>
        <strain evidence="5">Pbs3</strain>
    </source>
</reference>
<comment type="similarity">
    <text evidence="1">Belongs to the FGGY kinase family.</text>
</comment>
<evidence type="ECO:0000313" key="6">
    <source>
        <dbReference type="Proteomes" id="UP001160483"/>
    </source>
</evidence>
<dbReference type="AlphaFoldDB" id="A0AAU9KUF8"/>
<gene>
    <name evidence="5" type="ORF">PBS003_LOCUS2636</name>
</gene>
<evidence type="ECO:0000256" key="3">
    <source>
        <dbReference type="ARBA" id="ARBA00022777"/>
    </source>
</evidence>
<dbReference type="Proteomes" id="UP001160483">
    <property type="component" value="Unassembled WGS sequence"/>
</dbReference>
<organism evidence="5 6">
    <name type="scientific">Peronospora belbahrii</name>
    <dbReference type="NCBI Taxonomy" id="622444"/>
    <lineage>
        <taxon>Eukaryota</taxon>
        <taxon>Sar</taxon>
        <taxon>Stramenopiles</taxon>
        <taxon>Oomycota</taxon>
        <taxon>Peronosporomycetes</taxon>
        <taxon>Peronosporales</taxon>
        <taxon>Peronosporaceae</taxon>
        <taxon>Peronospora</taxon>
    </lineage>
</organism>
<evidence type="ECO:0000313" key="5">
    <source>
        <dbReference type="EMBL" id="CAH0475827.1"/>
    </source>
</evidence>
<dbReference type="PANTHER" id="PTHR10196:SF57">
    <property type="entry name" value="XYLULOSE KINASE"/>
    <property type="match status" value="1"/>
</dbReference>
<dbReference type="GO" id="GO:0005997">
    <property type="term" value="P:xylulose metabolic process"/>
    <property type="evidence" value="ECO:0007669"/>
    <property type="project" value="TreeGrafter"/>
</dbReference>
<dbReference type="GO" id="GO:0005829">
    <property type="term" value="C:cytosol"/>
    <property type="evidence" value="ECO:0007669"/>
    <property type="project" value="TreeGrafter"/>
</dbReference>
<dbReference type="GO" id="GO:0004856">
    <property type="term" value="F:D-xylulokinase activity"/>
    <property type="evidence" value="ECO:0007669"/>
    <property type="project" value="TreeGrafter"/>
</dbReference>
<evidence type="ECO:0000256" key="1">
    <source>
        <dbReference type="ARBA" id="ARBA00009156"/>
    </source>
</evidence>
<dbReference type="PANTHER" id="PTHR10196">
    <property type="entry name" value="SUGAR KINASE"/>
    <property type="match status" value="1"/>
</dbReference>
<dbReference type="SUPFAM" id="SSF53067">
    <property type="entry name" value="Actin-like ATPase domain"/>
    <property type="match status" value="2"/>
</dbReference>
<sequence>MLTSLLCGAYTSFDDSDGSGMNLLNVRKRVWFPKLLKTTSKYSNSANASEKLEAALGPQVVRAYTPVGSIRAYFQKKYGFVAGCMVVPFSGDNPCTLAGIGLSQLGDVGISLGTFSTLFAVVPTEAVHFSGKEGHFFCNPIDPNSFMAMICFKNGSLTRQEVRDRCAGASWEKFEELLQDTRAGNNGTTLFYYQELEITPSTLKAGIVGFDASDARIDISALPPEVEVRAVVESQFLALRLHAEQLGVSRPKRLIVVGGASANRHMLQVPANVFQAPVYRLTCASSSAALGSAFRARHGLACAKNTSRYKPFDARDSLDYALSADPIDEDVKTYTREKCLVSNCWRIKLSVY</sequence>
<name>A0AAU9KUF8_9STRA</name>
<dbReference type="Pfam" id="PF02782">
    <property type="entry name" value="FGGY_C"/>
    <property type="match status" value="1"/>
</dbReference>
<dbReference type="EMBL" id="CAKKTJ010000131">
    <property type="protein sequence ID" value="CAH0475827.1"/>
    <property type="molecule type" value="Genomic_DNA"/>
</dbReference>
<keyword evidence="3" id="KW-0418">Kinase</keyword>
<comment type="caution">
    <text evidence="5">The sequence shown here is derived from an EMBL/GenBank/DDBJ whole genome shotgun (WGS) entry which is preliminary data.</text>
</comment>
<dbReference type="InterPro" id="IPR043129">
    <property type="entry name" value="ATPase_NBD"/>
</dbReference>
<dbReference type="InterPro" id="IPR018485">
    <property type="entry name" value="FGGY_C"/>
</dbReference>
<evidence type="ECO:0000259" key="4">
    <source>
        <dbReference type="Pfam" id="PF02782"/>
    </source>
</evidence>
<dbReference type="Gene3D" id="3.30.420.40">
    <property type="match status" value="2"/>
</dbReference>
<accession>A0AAU9KUF8</accession>
<protein>
    <recommendedName>
        <fullName evidence="4">Carbohydrate kinase FGGY C-terminal domain-containing protein</fullName>
    </recommendedName>
</protein>
<keyword evidence="2" id="KW-0808">Transferase</keyword>
<feature type="domain" description="Carbohydrate kinase FGGY C-terminal" evidence="4">
    <location>
        <begin position="110"/>
        <end position="296"/>
    </location>
</feature>